<comment type="caution">
    <text evidence="4">The sequence shown here is derived from an EMBL/GenBank/DDBJ whole genome shotgun (WGS) entry which is preliminary data.</text>
</comment>
<keyword evidence="5" id="KW-1185">Reference proteome</keyword>
<dbReference type="Pfam" id="PF01926">
    <property type="entry name" value="MMR_HSR1"/>
    <property type="match status" value="1"/>
</dbReference>
<evidence type="ECO:0000259" key="3">
    <source>
        <dbReference type="Pfam" id="PF01926"/>
    </source>
</evidence>
<accession>A0ABV9SKV2</accession>
<dbReference type="InterPro" id="IPR005662">
    <property type="entry name" value="GTPase_Era-like"/>
</dbReference>
<feature type="compositionally biased region" description="Low complexity" evidence="1">
    <location>
        <begin position="201"/>
        <end position="214"/>
    </location>
</feature>
<feature type="region of interest" description="Disordered" evidence="1">
    <location>
        <begin position="1"/>
        <end position="234"/>
    </location>
</feature>
<name>A0ABV9SKV2_9ACTN</name>
<proteinExistence type="predicted"/>
<reference evidence="5" key="1">
    <citation type="journal article" date="2019" name="Int. J. Syst. Evol. Microbiol.">
        <title>The Global Catalogue of Microorganisms (GCM) 10K type strain sequencing project: providing services to taxonomists for standard genome sequencing and annotation.</title>
        <authorList>
            <consortium name="The Broad Institute Genomics Platform"/>
            <consortium name="The Broad Institute Genome Sequencing Center for Infectious Disease"/>
            <person name="Wu L."/>
            <person name="Ma J."/>
        </authorList>
    </citation>
    <scope>NUCLEOTIDE SEQUENCE [LARGE SCALE GENOMIC DNA]</scope>
    <source>
        <strain evidence="5">CGMCC 4.7304</strain>
    </source>
</reference>
<evidence type="ECO:0000256" key="2">
    <source>
        <dbReference type="SAM" id="Phobius"/>
    </source>
</evidence>
<feature type="compositionally biased region" description="Low complexity" evidence="1">
    <location>
        <begin position="107"/>
        <end position="125"/>
    </location>
</feature>
<gene>
    <name evidence="4" type="ORF">ACFPCZ_14625</name>
</gene>
<organism evidence="4 5">
    <name type="scientific">Streptomonospora arabica</name>
    <dbReference type="NCBI Taxonomy" id="412417"/>
    <lineage>
        <taxon>Bacteria</taxon>
        <taxon>Bacillati</taxon>
        <taxon>Actinomycetota</taxon>
        <taxon>Actinomycetes</taxon>
        <taxon>Streptosporangiales</taxon>
        <taxon>Nocardiopsidaceae</taxon>
        <taxon>Streptomonospora</taxon>
    </lineage>
</organism>
<dbReference type="PANTHER" id="PTHR42698:SF1">
    <property type="entry name" value="GTPASE ERA, MITOCHONDRIAL"/>
    <property type="match status" value="1"/>
</dbReference>
<dbReference type="Gene3D" id="3.40.50.300">
    <property type="entry name" value="P-loop containing nucleotide triphosphate hydrolases"/>
    <property type="match status" value="1"/>
</dbReference>
<feature type="compositionally biased region" description="Basic and acidic residues" evidence="1">
    <location>
        <begin position="221"/>
        <end position="232"/>
    </location>
</feature>
<evidence type="ECO:0000256" key="1">
    <source>
        <dbReference type="SAM" id="MobiDB-lite"/>
    </source>
</evidence>
<dbReference type="EMBL" id="JBHSIY010000010">
    <property type="protein sequence ID" value="MFC4867869.1"/>
    <property type="molecule type" value="Genomic_DNA"/>
</dbReference>
<evidence type="ECO:0000313" key="5">
    <source>
        <dbReference type="Proteomes" id="UP001595858"/>
    </source>
</evidence>
<feature type="region of interest" description="Disordered" evidence="1">
    <location>
        <begin position="247"/>
        <end position="305"/>
    </location>
</feature>
<feature type="compositionally biased region" description="Basic and acidic residues" evidence="1">
    <location>
        <begin position="126"/>
        <end position="150"/>
    </location>
</feature>
<keyword evidence="2" id="KW-1133">Transmembrane helix</keyword>
<feature type="domain" description="G" evidence="3">
    <location>
        <begin position="370"/>
        <end position="487"/>
    </location>
</feature>
<keyword evidence="2" id="KW-0812">Transmembrane</keyword>
<dbReference type="InterPro" id="IPR006073">
    <property type="entry name" value="GTP-bd"/>
</dbReference>
<evidence type="ECO:0000313" key="4">
    <source>
        <dbReference type="EMBL" id="MFC4867869.1"/>
    </source>
</evidence>
<dbReference type="RefSeq" id="WP_344145556.1">
    <property type="nucleotide sequence ID" value="NZ_BAAAQI010000014.1"/>
</dbReference>
<feature type="transmembrane region" description="Helical" evidence="2">
    <location>
        <begin position="738"/>
        <end position="761"/>
    </location>
</feature>
<keyword evidence="2" id="KW-0472">Membrane</keyword>
<dbReference type="InterPro" id="IPR027417">
    <property type="entry name" value="P-loop_NTPase"/>
</dbReference>
<protein>
    <submittedName>
        <fullName evidence="4">GTPase</fullName>
    </submittedName>
</protein>
<dbReference type="Proteomes" id="UP001595858">
    <property type="component" value="Unassembled WGS sequence"/>
</dbReference>
<feature type="transmembrane region" description="Helical" evidence="2">
    <location>
        <begin position="773"/>
        <end position="805"/>
    </location>
</feature>
<feature type="compositionally biased region" description="Low complexity" evidence="1">
    <location>
        <begin position="276"/>
        <end position="288"/>
    </location>
</feature>
<sequence>MTTHWNAAHADEEPGAAGNDGAGRPDQGRTPGSGQDARSGDQPWHGYVVPETEERTRAGWAPPAGDTWPASRPVGPPASSYPALRRAVDQQSGTDDPEDERPEAEPPRGGAADGAAPTAPVPVVGREAEQEPKRRRAEAADDTSARRNGGEDAADSEGPEPLPKRPPRRSAEGSGPRQARREQEGESGAGTAEPSGHGRHAAAAPPATAPARPEGAGRGVRRGDPDDPDRLADWVGSLADAEETVMIAGRRTGPMPIVDPVQDTSADPEPRPLPEPAAQHGAPAGAAGTRYWADPGATGGDEEYHPATADDFWEPMPEVTREQLIARLDAVSALVGIGADDFDPDLVERAQNLLDHAGARLRLSGEHTVVALAGGTGSGKSSLFNALCGLDFSRVGITRPTTSDAHACVWGNDGAEGLLSWLGVPRRNRHSRTSELDRNDSELSGLLLLDLPDHDSVRAEHTAEAARLIGSSDLLVWVLDPQKYADAAVHHRYLAEMTGHGSVTVAVLNQVDRVAPEELEELLTDLRRLLETESGVHPRVLTTSTVTGQGIRTLRSLLAETVSQRRAMIDRLAADLDRVVVEFERYHGDPGQAGTAVPDKVRSGLVGDLVEAGGVEAIADSAETAYQQRGEGRVGWPMARWAKALRRDPLSRVGGEFAGSTERSAPVEAYGAGIDKAAVDVADHVAGSLPAPWPRRVRAAARSGLDQLPQELSDAVAASVPDPHDTPTWWRMVQALQYALVGLAAAGVLWFCTVLVSWLAGGLTGVAMLDAPVFLGFAGATAVATPVTGWLLGTGCANLIAVSAVQRREHVEQRSSQRARELAEQRILAPVEQELARYAESCGALATAQGSED</sequence>
<dbReference type="SUPFAM" id="SSF52540">
    <property type="entry name" value="P-loop containing nucleoside triphosphate hydrolases"/>
    <property type="match status" value="1"/>
</dbReference>
<dbReference type="PANTHER" id="PTHR42698">
    <property type="entry name" value="GTPASE ERA"/>
    <property type="match status" value="1"/>
</dbReference>